<dbReference type="Proteomes" id="UP000830768">
    <property type="component" value="Chromosome 6"/>
</dbReference>
<reference evidence="1" key="1">
    <citation type="submission" date="2021-11" db="EMBL/GenBank/DDBJ databases">
        <title>Fusarium solani-melongenae Genome sequencing and assembly.</title>
        <authorList>
            <person name="Xie S."/>
            <person name="Huang L."/>
            <person name="Zhang X."/>
        </authorList>
    </citation>
    <scope>NUCLEOTIDE SEQUENCE</scope>
    <source>
        <strain evidence="1">CRI 24-3</strain>
    </source>
</reference>
<evidence type="ECO:0000313" key="2">
    <source>
        <dbReference type="Proteomes" id="UP000830768"/>
    </source>
</evidence>
<keyword evidence="2" id="KW-1185">Reference proteome</keyword>
<sequence>MADPLSVAGSAVGIISLGIQVCQGLVQYADAVRGQQRDVDDGMDEVRSLLAVFKSLEQTIARIETDSPGNARSLLGHLQQAEVKLRSLEEVLMEVGIPVNTSSSIKGKIKETYRAAIYPMKKSKLEGARHSVQSLLGILTTALQTVDLDLGVSQSDALKVLQASTTSNASELKAAIEVNSTQLDSIQAISRREFSDISNSLISTRAEVQAFSTRSANQLDSVGGDVRESLQNTQLLVGMMRDLSLQINASANSVHTGSHNQNALLMATLSSRVPPSSLKQACDLYATDANLIPESSRSINEGLQPRRRRRHCKCPPRPKRRDDFLSTVSWGAYFEQTTFSEHDVGCPFAKFARRSSTTKAGARFHLQLRGLFSTLVDVSMCLTTGAGGFSLSPCLRYVHILNGRSPVSRLIEDCFYSNPTSHVSGQKDTMVDKLLHARRQITTCFERGTASPYDMDPLISGPYWIDLLVHIRIYFQGRTYDEEAFRVLLDMIQWLADASALEMAKQNAESWMFDSFGQWQSLLSRLPDNDKNRAVTRDFFRCLLDIIEPSDESVIELLVDSGLDYIHPLLMSYASADMSPMAWAILCRSMPELEYQLKLAPASVFERTYGYTTLQLAVAWPQGFTRLVQTDARSLLHEPMPNDGNLLTSTYTYYSFDSPSDPSTLDTLLNEGYTLFPDNSYDALEELVTNCTETAVPTIARHLSQRLRRLSETATKFGITSNRDPSIPDFATAARWCLALEELGEFVDPSIRVPMNENMIPTIYHIRKMPFSFFPIFYEHGFIHINTCDQRGLPPMFARWRPWRSFHYADDYFLSQRVRTGDSGAFQNMPWLRQHGFLDQKPHDPLGLGLNIDVTGAHRVAAEMGSNLDINLDNQQDIDHYLSLAAGLLRQFARDSHRDECVCWCNFAGDGCSPLKLLYKSHAHPASVYGGIEVRKNFKFQTNSTKRLLFDFDIFEDPTATPTPSVKQQREREQTTNTQPSTRALGLVRLLTFEALEMTHTCCMLEDSGKKGHYINAILNCNPSTARDIRQSEEERRNAELLDTLTEEFSNVMQQDYQEKSLLDFVFGYWKTRVEDLYAVREDEVQKMQKHVNNVRTVPEETNSDEDAPHDEHQEGEDGH</sequence>
<proteinExistence type="predicted"/>
<evidence type="ECO:0000313" key="1">
    <source>
        <dbReference type="EMBL" id="UPK97514.1"/>
    </source>
</evidence>
<protein>
    <submittedName>
        <fullName evidence="1">Uncharacterized protein</fullName>
    </submittedName>
</protein>
<gene>
    <name evidence="1" type="ORF">LCI18_008449</name>
</gene>
<organism evidence="1 2">
    <name type="scientific">Fusarium solani subsp. cucurbitae</name>
    <name type="common">Neocosmosporum cucurbitae</name>
    <dbReference type="NCBI Taxonomy" id="2747967"/>
    <lineage>
        <taxon>Eukaryota</taxon>
        <taxon>Fungi</taxon>
        <taxon>Dikarya</taxon>
        <taxon>Ascomycota</taxon>
        <taxon>Pezizomycotina</taxon>
        <taxon>Sordariomycetes</taxon>
        <taxon>Hypocreomycetidae</taxon>
        <taxon>Hypocreales</taxon>
        <taxon>Nectriaceae</taxon>
        <taxon>Fusarium</taxon>
        <taxon>Fusarium solani species complex</taxon>
    </lineage>
</organism>
<name>A0ACD3Z8C4_FUSSC</name>
<accession>A0ACD3Z8C4</accession>
<dbReference type="EMBL" id="CP090035">
    <property type="protein sequence ID" value="UPK97514.1"/>
    <property type="molecule type" value="Genomic_DNA"/>
</dbReference>